<protein>
    <submittedName>
        <fullName evidence="6">TetR family transcriptional regulator</fullName>
    </submittedName>
</protein>
<dbReference type="InterPro" id="IPR036271">
    <property type="entry name" value="Tet_transcr_reg_TetR-rel_C_sf"/>
</dbReference>
<dbReference type="PROSITE" id="PS50977">
    <property type="entry name" value="HTH_TETR_2"/>
    <property type="match status" value="1"/>
</dbReference>
<dbReference type="PANTHER" id="PTHR30055:SF229">
    <property type="entry name" value="HTH-TYPE TRANSCRIPTIONAL REPRESSOR RV1474C"/>
    <property type="match status" value="1"/>
</dbReference>
<dbReference type="PROSITE" id="PS01081">
    <property type="entry name" value="HTH_TETR_1"/>
    <property type="match status" value="1"/>
</dbReference>
<evidence type="ECO:0000313" key="7">
    <source>
        <dbReference type="Proteomes" id="UP001144280"/>
    </source>
</evidence>
<proteinExistence type="predicted"/>
<dbReference type="InterPro" id="IPR050109">
    <property type="entry name" value="HTH-type_TetR-like_transc_reg"/>
</dbReference>
<dbReference type="Gene3D" id="1.10.357.10">
    <property type="entry name" value="Tetracycline Repressor, domain 2"/>
    <property type="match status" value="1"/>
</dbReference>
<evidence type="ECO:0000259" key="5">
    <source>
        <dbReference type="PROSITE" id="PS50977"/>
    </source>
</evidence>
<keyword evidence="3" id="KW-0804">Transcription</keyword>
<evidence type="ECO:0000313" key="6">
    <source>
        <dbReference type="EMBL" id="GLH98274.1"/>
    </source>
</evidence>
<keyword evidence="2 4" id="KW-0238">DNA-binding</keyword>
<sequence length="196" mass="21702">MPRVSDEHLAARRQQILDAARVCFSRDGFHATSMQDVIAEAGLSVGAVYRYFKSKQELVMSIAMQVLSSADDVFAEIMSHDPPLPLADAVDRALEFVDRQTEPDGVFRIAIQVWSEALRDPELAAFVRARYTQFRGYYAAIARRAQEVGELPPDADIDAVGAALFGLIPAYALQRILADGPDRKTYAAAVRTLLMR</sequence>
<dbReference type="EMBL" id="BSDI01000015">
    <property type="protein sequence ID" value="GLH98274.1"/>
    <property type="molecule type" value="Genomic_DNA"/>
</dbReference>
<keyword evidence="7" id="KW-1185">Reference proteome</keyword>
<gene>
    <name evidence="6" type="ORF">Pa4123_35490</name>
</gene>
<dbReference type="Proteomes" id="UP001144280">
    <property type="component" value="Unassembled WGS sequence"/>
</dbReference>
<dbReference type="Pfam" id="PF00440">
    <property type="entry name" value="TetR_N"/>
    <property type="match status" value="1"/>
</dbReference>
<dbReference type="SUPFAM" id="SSF48498">
    <property type="entry name" value="Tetracyclin repressor-like, C-terminal domain"/>
    <property type="match status" value="1"/>
</dbReference>
<dbReference type="InterPro" id="IPR023772">
    <property type="entry name" value="DNA-bd_HTH_TetR-type_CS"/>
</dbReference>
<dbReference type="PANTHER" id="PTHR30055">
    <property type="entry name" value="HTH-TYPE TRANSCRIPTIONAL REGULATOR RUTR"/>
    <property type="match status" value="1"/>
</dbReference>
<organism evidence="6 7">
    <name type="scientific">Phytohabitans aurantiacus</name>
    <dbReference type="NCBI Taxonomy" id="3016789"/>
    <lineage>
        <taxon>Bacteria</taxon>
        <taxon>Bacillati</taxon>
        <taxon>Actinomycetota</taxon>
        <taxon>Actinomycetes</taxon>
        <taxon>Micromonosporales</taxon>
        <taxon>Micromonosporaceae</taxon>
    </lineage>
</organism>
<feature type="domain" description="HTH tetR-type" evidence="5">
    <location>
        <begin position="10"/>
        <end position="70"/>
    </location>
</feature>
<dbReference type="InterPro" id="IPR009057">
    <property type="entry name" value="Homeodomain-like_sf"/>
</dbReference>
<dbReference type="PRINTS" id="PR00455">
    <property type="entry name" value="HTHTETR"/>
</dbReference>
<dbReference type="Pfam" id="PF16859">
    <property type="entry name" value="TetR_C_11"/>
    <property type="match status" value="1"/>
</dbReference>
<feature type="DNA-binding region" description="H-T-H motif" evidence="4">
    <location>
        <begin position="33"/>
        <end position="52"/>
    </location>
</feature>
<dbReference type="InterPro" id="IPR001647">
    <property type="entry name" value="HTH_TetR"/>
</dbReference>
<keyword evidence="1" id="KW-0805">Transcription regulation</keyword>
<evidence type="ECO:0000256" key="2">
    <source>
        <dbReference type="ARBA" id="ARBA00023125"/>
    </source>
</evidence>
<dbReference type="RefSeq" id="WP_281896992.1">
    <property type="nucleotide sequence ID" value="NZ_BSDI01000015.1"/>
</dbReference>
<dbReference type="SUPFAM" id="SSF46689">
    <property type="entry name" value="Homeodomain-like"/>
    <property type="match status" value="1"/>
</dbReference>
<evidence type="ECO:0000256" key="1">
    <source>
        <dbReference type="ARBA" id="ARBA00023015"/>
    </source>
</evidence>
<evidence type="ECO:0000256" key="4">
    <source>
        <dbReference type="PROSITE-ProRule" id="PRU00335"/>
    </source>
</evidence>
<accession>A0ABQ5QV30</accession>
<reference evidence="6" key="1">
    <citation type="submission" date="2022-12" db="EMBL/GenBank/DDBJ databases">
        <title>New Phytohabitans aurantiacus sp. RD004123 nov., an actinomycete isolated from soil.</title>
        <authorList>
            <person name="Triningsih D.W."/>
            <person name="Harunari E."/>
            <person name="Igarashi Y."/>
        </authorList>
    </citation>
    <scope>NUCLEOTIDE SEQUENCE</scope>
    <source>
        <strain evidence="6">RD004123</strain>
    </source>
</reference>
<name>A0ABQ5QV30_9ACTN</name>
<comment type="caution">
    <text evidence="6">The sequence shown here is derived from an EMBL/GenBank/DDBJ whole genome shotgun (WGS) entry which is preliminary data.</text>
</comment>
<dbReference type="InterPro" id="IPR011075">
    <property type="entry name" value="TetR_C"/>
</dbReference>
<evidence type="ECO:0000256" key="3">
    <source>
        <dbReference type="ARBA" id="ARBA00023163"/>
    </source>
</evidence>